<evidence type="ECO:0000313" key="1">
    <source>
        <dbReference type="EMBL" id="PSJ61992.1"/>
    </source>
</evidence>
<dbReference type="Gene3D" id="3.40.1440.10">
    <property type="entry name" value="GIY-YIG endonuclease"/>
    <property type="match status" value="1"/>
</dbReference>
<reference evidence="1 2" key="1">
    <citation type="submission" date="2018-03" db="EMBL/GenBank/DDBJ databases">
        <title>The draft genome of Mesorhizobium soli JCM 19897.</title>
        <authorList>
            <person name="Li L."/>
            <person name="Liu L."/>
            <person name="Liang L."/>
            <person name="Wang T."/>
            <person name="Zhang X."/>
        </authorList>
    </citation>
    <scope>NUCLEOTIDE SEQUENCE [LARGE SCALE GENOMIC DNA]</scope>
    <source>
        <strain evidence="1 2">JCM 19897</strain>
    </source>
</reference>
<protein>
    <recommendedName>
        <fullName evidence="3">GIY-YIG nuclease family protein</fullName>
    </recommendedName>
</protein>
<dbReference type="InterPro" id="IPR035901">
    <property type="entry name" value="GIY-YIG_endonuc_sf"/>
</dbReference>
<dbReference type="SUPFAM" id="SSF82771">
    <property type="entry name" value="GIY-YIG endonuclease"/>
    <property type="match status" value="1"/>
</dbReference>
<dbReference type="Proteomes" id="UP000240653">
    <property type="component" value="Unassembled WGS sequence"/>
</dbReference>
<comment type="caution">
    <text evidence="1">The sequence shown here is derived from an EMBL/GenBank/DDBJ whole genome shotgun (WGS) entry which is preliminary data.</text>
</comment>
<proteinExistence type="predicted"/>
<gene>
    <name evidence="1" type="ORF">C7I85_06530</name>
</gene>
<keyword evidence="2" id="KW-1185">Reference proteome</keyword>
<sequence length="109" mass="12270">MDNSDKKAAIAAYKNREANAGVYALRCAQSGQQWVGYTPDFDAIMNRVTFSLRLGNHVSRTLQAAWNQHGQDCLVLEQVERFDPKMIPTGEALKARLAHWQQKLDALPL</sequence>
<dbReference type="RefSeq" id="WP_106723165.1">
    <property type="nucleotide sequence ID" value="NZ_PXYL01000003.1"/>
</dbReference>
<evidence type="ECO:0000313" key="2">
    <source>
        <dbReference type="Proteomes" id="UP000240653"/>
    </source>
</evidence>
<dbReference type="EMBL" id="PXYL01000003">
    <property type="protein sequence ID" value="PSJ61992.1"/>
    <property type="molecule type" value="Genomic_DNA"/>
</dbReference>
<dbReference type="OrthoDB" id="7270972at2"/>
<accession>A0A2P7SHM1</accession>
<dbReference type="CDD" id="cd10451">
    <property type="entry name" value="GIY-YIG_LuxR_like"/>
    <property type="match status" value="1"/>
</dbReference>
<dbReference type="AlphaFoldDB" id="A0A2P7SHM1"/>
<name>A0A2P7SHM1_9HYPH</name>
<organism evidence="1 2">
    <name type="scientific">Pseudaminobacter soli</name>
    <name type="common">ex Li et al. 2025</name>
    <dbReference type="NCBI Taxonomy" id="1295366"/>
    <lineage>
        <taxon>Bacteria</taxon>
        <taxon>Pseudomonadati</taxon>
        <taxon>Pseudomonadota</taxon>
        <taxon>Alphaproteobacteria</taxon>
        <taxon>Hyphomicrobiales</taxon>
        <taxon>Phyllobacteriaceae</taxon>
        <taxon>Pseudaminobacter</taxon>
    </lineage>
</organism>
<evidence type="ECO:0008006" key="3">
    <source>
        <dbReference type="Google" id="ProtNLM"/>
    </source>
</evidence>